<evidence type="ECO:0000256" key="1">
    <source>
        <dbReference type="SAM" id="MobiDB-lite"/>
    </source>
</evidence>
<sequence length="62" mass="6621">MPNKPESPDSLDLPKQVLYVEHVATARAEEMERPFFGLLAASGGSRVNGSPEQGLPRSPGSD</sequence>
<accession>E2Q6K1</accession>
<reference evidence="2 3" key="1">
    <citation type="journal article" date="2010" name="Genome Biol. Evol.">
        <title>The sequence of a 1.8-mb bacterial linear plasmid reveals a rich evolutionary reservoir of secondary metabolic pathways.</title>
        <authorList>
            <person name="Medema M.H."/>
            <person name="Trefzer A."/>
            <person name="Kovalchuk A."/>
            <person name="van den Berg M."/>
            <person name="Mueller U."/>
            <person name="Heijne W."/>
            <person name="Wu L."/>
            <person name="Alam M.T."/>
            <person name="Ronning C.M."/>
            <person name="Nierman W.C."/>
            <person name="Bovenberg R.A.L."/>
            <person name="Breitling R."/>
            <person name="Takano E."/>
        </authorList>
    </citation>
    <scope>NUCLEOTIDE SEQUENCE [LARGE SCALE GENOMIC DNA]</scope>
    <source>
        <strain evidence="3">ATCC 27064 / DSM 738 / JCM 4710 / NBRC 13307 / NCIMB 12785 / NRRL 3585 / VKM Ac-602</strain>
    </source>
</reference>
<evidence type="ECO:0000313" key="2">
    <source>
        <dbReference type="EMBL" id="EFG09300.1"/>
    </source>
</evidence>
<gene>
    <name evidence="2" type="ORF">SCLAV_4226</name>
</gene>
<evidence type="ECO:0000313" key="3">
    <source>
        <dbReference type="Proteomes" id="UP000002357"/>
    </source>
</evidence>
<protein>
    <submittedName>
        <fullName evidence="2">Uncharacterized protein</fullName>
    </submittedName>
</protein>
<name>E2Q6K1_STRCL</name>
<dbReference type="Proteomes" id="UP000002357">
    <property type="component" value="Chromosome"/>
</dbReference>
<keyword evidence="3" id="KW-1185">Reference proteome</keyword>
<proteinExistence type="predicted"/>
<dbReference type="AlphaFoldDB" id="E2Q6K1"/>
<organism evidence="2 3">
    <name type="scientific">Streptomyces clavuligerus</name>
    <dbReference type="NCBI Taxonomy" id="1901"/>
    <lineage>
        <taxon>Bacteria</taxon>
        <taxon>Bacillati</taxon>
        <taxon>Actinomycetota</taxon>
        <taxon>Actinomycetes</taxon>
        <taxon>Kitasatosporales</taxon>
        <taxon>Streptomycetaceae</taxon>
        <taxon>Streptomyces</taxon>
    </lineage>
</organism>
<feature type="region of interest" description="Disordered" evidence="1">
    <location>
        <begin position="41"/>
        <end position="62"/>
    </location>
</feature>
<dbReference type="EMBL" id="CM000913">
    <property type="protein sequence ID" value="EFG09300.1"/>
    <property type="molecule type" value="Genomic_DNA"/>
</dbReference>